<comment type="similarity">
    <text evidence="1">Belongs to the RICTOR family.</text>
</comment>
<dbReference type="Proteomes" id="UP001139887">
    <property type="component" value="Unassembled WGS sequence"/>
</dbReference>
<feature type="compositionally biased region" description="Low complexity" evidence="2">
    <location>
        <begin position="756"/>
        <end position="778"/>
    </location>
</feature>
<evidence type="ECO:0000313" key="6">
    <source>
        <dbReference type="EMBL" id="KAJ2852111.1"/>
    </source>
</evidence>
<evidence type="ECO:0000259" key="5">
    <source>
        <dbReference type="SMART" id="SM01310"/>
    </source>
</evidence>
<evidence type="ECO:0000313" key="7">
    <source>
        <dbReference type="Proteomes" id="UP001139887"/>
    </source>
</evidence>
<feature type="compositionally biased region" description="Polar residues" evidence="2">
    <location>
        <begin position="652"/>
        <end position="661"/>
    </location>
</feature>
<accession>A0A9W8IAW5</accession>
<feature type="region of interest" description="Disordered" evidence="2">
    <location>
        <begin position="649"/>
        <end position="713"/>
    </location>
</feature>
<feature type="domain" description="Rapamycin-insensitive companion of mTOR" evidence="5">
    <location>
        <begin position="1217"/>
        <end position="1290"/>
    </location>
</feature>
<dbReference type="Pfam" id="PF14668">
    <property type="entry name" value="RICTOR_V"/>
    <property type="match status" value="1"/>
</dbReference>
<dbReference type="PANTHER" id="PTHR13298:SF11">
    <property type="entry name" value="RAPAMYCIN-INSENSITIVE COMPANION OF MTOR"/>
    <property type="match status" value="1"/>
</dbReference>
<dbReference type="SMART" id="SM01307">
    <property type="entry name" value="RICTOR_M"/>
    <property type="match status" value="1"/>
</dbReference>
<dbReference type="Pfam" id="PF14666">
    <property type="entry name" value="RICTOR_M"/>
    <property type="match status" value="1"/>
</dbReference>
<gene>
    <name evidence="6" type="ORF">IWW36_000490</name>
</gene>
<dbReference type="SMART" id="SM01310">
    <property type="entry name" value="RICTOR_V"/>
    <property type="match status" value="1"/>
</dbReference>
<dbReference type="SMART" id="SM01303">
    <property type="entry name" value="RasGEF_N_2"/>
    <property type="match status" value="1"/>
</dbReference>
<proteinExistence type="inferred from homology"/>
<dbReference type="InterPro" id="IPR029452">
    <property type="entry name" value="RICTOR_V"/>
</dbReference>
<dbReference type="InterPro" id="IPR029451">
    <property type="entry name" value="RICTOR_M"/>
</dbReference>
<reference evidence="6" key="1">
    <citation type="submission" date="2022-07" db="EMBL/GenBank/DDBJ databases">
        <title>Phylogenomic reconstructions and comparative analyses of Kickxellomycotina fungi.</title>
        <authorList>
            <person name="Reynolds N.K."/>
            <person name="Stajich J.E."/>
            <person name="Barry K."/>
            <person name="Grigoriev I.V."/>
            <person name="Crous P."/>
            <person name="Smith M.E."/>
        </authorList>
    </citation>
    <scope>NUCLEOTIDE SEQUENCE</scope>
    <source>
        <strain evidence="6">NRRL 1566</strain>
    </source>
</reference>
<dbReference type="InterPro" id="IPR029453">
    <property type="entry name" value="Rictor_IV"/>
</dbReference>
<dbReference type="PANTHER" id="PTHR13298">
    <property type="entry name" value="CYTOSOLIC REGULATOR PIANISSIMO"/>
    <property type="match status" value="1"/>
</dbReference>
<comment type="caution">
    <text evidence="6">The sequence shown here is derived from an EMBL/GenBank/DDBJ whole genome shotgun (WGS) entry which is preliminary data.</text>
</comment>
<feature type="compositionally biased region" description="Low complexity" evidence="2">
    <location>
        <begin position="1479"/>
        <end position="1490"/>
    </location>
</feature>
<evidence type="ECO:0000259" key="4">
    <source>
        <dbReference type="SMART" id="SM01308"/>
    </source>
</evidence>
<dbReference type="GO" id="GO:0038203">
    <property type="term" value="P:TORC2 signaling"/>
    <property type="evidence" value="ECO:0007669"/>
    <property type="project" value="TreeGrafter"/>
</dbReference>
<evidence type="ECO:0000259" key="3">
    <source>
        <dbReference type="SMART" id="SM01307"/>
    </source>
</evidence>
<evidence type="ECO:0000256" key="2">
    <source>
        <dbReference type="SAM" id="MobiDB-lite"/>
    </source>
</evidence>
<feature type="domain" description="Rapamycin-insensitive companion of mTOR N-terminal" evidence="4">
    <location>
        <begin position="127"/>
        <end position="469"/>
    </location>
</feature>
<dbReference type="Pfam" id="PF14663">
    <property type="entry name" value="RasGEF_N_2"/>
    <property type="match status" value="1"/>
</dbReference>
<feature type="region of interest" description="Disordered" evidence="2">
    <location>
        <begin position="1463"/>
        <end position="1531"/>
    </location>
</feature>
<evidence type="ECO:0000256" key="1">
    <source>
        <dbReference type="ARBA" id="ARBA00008878"/>
    </source>
</evidence>
<feature type="compositionally biased region" description="Basic residues" evidence="2">
    <location>
        <begin position="779"/>
        <end position="789"/>
    </location>
</feature>
<dbReference type="Gene3D" id="1.25.10.10">
    <property type="entry name" value="Leucine-rich Repeat Variant"/>
    <property type="match status" value="1"/>
</dbReference>
<protein>
    <submittedName>
        <fullName evidence="6">Uncharacterized protein</fullName>
    </submittedName>
</protein>
<dbReference type="OrthoDB" id="271111at2759"/>
<dbReference type="GO" id="GO:0031932">
    <property type="term" value="C:TORC2 complex"/>
    <property type="evidence" value="ECO:0007669"/>
    <property type="project" value="InterPro"/>
</dbReference>
<dbReference type="Pfam" id="PF14664">
    <property type="entry name" value="RICTOR_N"/>
    <property type="match status" value="1"/>
</dbReference>
<dbReference type="SUPFAM" id="SSF48371">
    <property type="entry name" value="ARM repeat"/>
    <property type="match status" value="1"/>
</dbReference>
<feature type="domain" description="Rapamycin-insensitive companion of mTOR middle" evidence="3">
    <location>
        <begin position="798"/>
        <end position="1023"/>
    </location>
</feature>
<feature type="compositionally biased region" description="Polar residues" evidence="2">
    <location>
        <begin position="1463"/>
        <end position="1472"/>
    </location>
</feature>
<dbReference type="EMBL" id="JANBUW010000005">
    <property type="protein sequence ID" value="KAJ2852111.1"/>
    <property type="molecule type" value="Genomic_DNA"/>
</dbReference>
<organism evidence="6 7">
    <name type="scientific">Coemansia brasiliensis</name>
    <dbReference type="NCBI Taxonomy" id="2650707"/>
    <lineage>
        <taxon>Eukaryota</taxon>
        <taxon>Fungi</taxon>
        <taxon>Fungi incertae sedis</taxon>
        <taxon>Zoopagomycota</taxon>
        <taxon>Kickxellomycotina</taxon>
        <taxon>Kickxellomycetes</taxon>
        <taxon>Kickxellales</taxon>
        <taxon>Kickxellaceae</taxon>
        <taxon>Coemansia</taxon>
    </lineage>
</organism>
<dbReference type="InterPro" id="IPR011989">
    <property type="entry name" value="ARM-like"/>
</dbReference>
<dbReference type="SMART" id="SM01308">
    <property type="entry name" value="RICTOR_N"/>
    <property type="match status" value="1"/>
</dbReference>
<dbReference type="InterPro" id="IPR028267">
    <property type="entry name" value="Pianissimo_N"/>
</dbReference>
<feature type="compositionally biased region" description="Low complexity" evidence="2">
    <location>
        <begin position="680"/>
        <end position="697"/>
    </location>
</feature>
<keyword evidence="7" id="KW-1185">Reference proteome</keyword>
<feature type="region of interest" description="Disordered" evidence="2">
    <location>
        <begin position="746"/>
        <end position="811"/>
    </location>
</feature>
<sequence>MSQRMTPAVAASTLSEAEAEAAALAANTTTAATTPATATGTATATTTPAVGFEMEDWSAINYLNEGVFGSIDGRTRSTSGSTVWRSAHTDASPYDIGLPLENCTEMSEPDKVNDCLSEMTSYLDRHANSGNALRVVSHQVPRLLAHYKWYIRARAYRMLRQRLPSPRALEYCRQYMELCVIHTLSRDDSAHEEREQGLKYIRWTMRFDEEWWMLGPRVVKALMAVAEQVDDRMRNICLETLCELLVLAPERLWYVSGIRTLVQAALDGPWTISIAIASTLSHIFDRAETRKFIHVGITLGGVISALTEPQGKDQMLAERAKVAAFMMTQLLKSWSGIQYFLSDERRMIRALLQSLSMVDSNCKIILGMLLELFGLSDEFDTIQFQQQPRFDVELLSPFHLPAYTIPETAARSRLLPVDYMRTILLMVFIDEGLVDALINVATSSDQPDVVDASSTLLKWLSQHPHMPLPEHYVAKFQTLSTLVNDAMVDDPVQALNAKRVITKIEGIPSLSMGQLPSQQMDSWASSLASSNFYRHWLKCKRMRRDWRAQAAARTRKGSQMVARLDYASEALAAGQQDFLGSATGSIKNLLAHGSSSTVGGSKGLAAGLKDNAVRALRSSASTGNLKSAANASAAAAAAAAVATSAMPLPSASDASQKVTNDSGSLLSSKGRRSLDTVRNPLQQQQQQQPKHLPPLLLRGLTQGPAVKPLPNTSSWQSSYVQVDTTPHLNTNSVFSQNSMLSALATTPGSTLPDIPSSSNGLSEISSSPSAMPIPSSLHSRTRTKSRSRSRNSITTISAEESPLAAQIKESRVTTEENPMRWSWETIRSIILGPIPLSRRLPEEAVVSAFLTRLSRFYHPASLEFCDLSRTTDNEEYLDIGRHLIRILISSADGLLLIDESRLLPGIVDEILKQNSYARRKIRDESCFSFARLQMTMSPGYFHFLSEIDRSVGGDSLLERTRLFDAYYQVVELPDQVLLIQYILASMSYSADGHARNILRKVASSPHETLRLLVPSFLLYLASDSPCRPGSVSAWVIEVLLDLIYDSSPAVRGAAAQCLVLVIDMSAENPYLGRNESSIRIAHLLELRPMFDLAVITDIRPLILRLIGTESGFSYLKSQGIVESEMDTWGALEGIFHVQSIELDVARALAYGPLFSSTPDGSMMMTTSSQTPPTPAHLFGELTCTAGGRGFLQTVGIPQILFETLENIPWDSALPADVTALKATLWAIGAMGGASRDGYLMLEPYNAIEKLLQVARSTSSLSLKGTCMYTLALLSRNSFAAEVFREKGWLLCSSCYGSYEFAVPKRLESVLNATGWATQGLLDDTYVFSEGVRRDPDITDELDSVQKEIIDAVILMSNHVMVNTASKTLMRLRTSHPHYFRLVPLYCKAMHLLGKYRYRLSTRRFIYDVFDVNLAALHEEALDAAASTTATDMADDRSELMGGSLSAGIDEASLHMGRRFSSSSQHFMQAASDTQRKRASTLQGLTSSGTTVFSRRPTNGLDDIRPSRAGSQNNAAARVPPTPITSGDASIP</sequence>
<dbReference type="InterPro" id="IPR028268">
    <property type="entry name" value="Pianissimo_fam"/>
</dbReference>
<name>A0A9W8IAW5_9FUNG</name>
<dbReference type="InterPro" id="IPR016024">
    <property type="entry name" value="ARM-type_fold"/>
</dbReference>